<dbReference type="Gene3D" id="3.90.120.10">
    <property type="entry name" value="DNA Methylase, subunit A, domain 2"/>
    <property type="match status" value="1"/>
</dbReference>
<evidence type="ECO:0000313" key="18">
    <source>
        <dbReference type="Ensembl" id="ENSCSAVP00000010172.1"/>
    </source>
</evidence>
<evidence type="ECO:0000256" key="7">
    <source>
        <dbReference type="ARBA" id="ARBA00022771"/>
    </source>
</evidence>
<evidence type="ECO:0000256" key="14">
    <source>
        <dbReference type="RuleBase" id="RU000416"/>
    </source>
</evidence>
<keyword evidence="19" id="KW-1185">Reference proteome</keyword>
<dbReference type="PANTHER" id="PTHR10629:SF52">
    <property type="entry name" value="DNA (CYTOSINE-5)-METHYLTRANSFERASE 1"/>
    <property type="match status" value="1"/>
</dbReference>
<dbReference type="EC" id="2.1.1.37" evidence="15"/>
<evidence type="ECO:0000256" key="11">
    <source>
        <dbReference type="PIRSR" id="PIRSR037404-1"/>
    </source>
</evidence>
<dbReference type="GO" id="GO:0032259">
    <property type="term" value="P:methylation"/>
    <property type="evidence" value="ECO:0007669"/>
    <property type="project" value="UniProtKB-KW"/>
</dbReference>
<dbReference type="PROSITE" id="PS00094">
    <property type="entry name" value="C5_MTASE_1"/>
    <property type="match status" value="1"/>
</dbReference>
<dbReference type="SMART" id="SM00439">
    <property type="entry name" value="BAH"/>
    <property type="match status" value="2"/>
</dbReference>
<dbReference type="Gene3D" id="2.30.30.490">
    <property type="match status" value="2"/>
</dbReference>
<dbReference type="InterPro" id="IPR029063">
    <property type="entry name" value="SAM-dependent_MTases_sf"/>
</dbReference>
<evidence type="ECO:0000256" key="15">
    <source>
        <dbReference type="RuleBase" id="RU000417"/>
    </source>
</evidence>
<keyword evidence="8" id="KW-0862">Zinc</keyword>
<keyword evidence="5" id="KW-0479">Metal-binding</keyword>
<dbReference type="GeneTree" id="ENSGT00390000005100"/>
<dbReference type="PROSITE" id="PS00095">
    <property type="entry name" value="C5_MTASE_2"/>
    <property type="match status" value="1"/>
</dbReference>
<evidence type="ECO:0000256" key="1">
    <source>
        <dbReference type="ARBA" id="ARBA00004123"/>
    </source>
</evidence>
<evidence type="ECO:0000256" key="6">
    <source>
        <dbReference type="ARBA" id="ARBA00022737"/>
    </source>
</evidence>
<dbReference type="Proteomes" id="UP000007875">
    <property type="component" value="Unassembled WGS sequence"/>
</dbReference>
<dbReference type="FunFam" id="1.10.10.2230:FF:000001">
    <property type="entry name" value="DNA (cytosine-5)-methyltransferase"/>
    <property type="match status" value="1"/>
</dbReference>
<dbReference type="GO" id="GO:0003682">
    <property type="term" value="F:chromatin binding"/>
    <property type="evidence" value="ECO:0007669"/>
    <property type="project" value="InterPro"/>
</dbReference>
<dbReference type="InterPro" id="IPR001525">
    <property type="entry name" value="C5_MeTfrase"/>
</dbReference>
<dbReference type="NCBIfam" id="TIGR00675">
    <property type="entry name" value="dcm"/>
    <property type="match status" value="1"/>
</dbReference>
<dbReference type="GO" id="GO:0003677">
    <property type="term" value="F:DNA binding"/>
    <property type="evidence" value="ECO:0007669"/>
    <property type="project" value="UniProtKB-KW"/>
</dbReference>
<evidence type="ECO:0000256" key="12">
    <source>
        <dbReference type="PROSITE-ProRule" id="PRU00509"/>
    </source>
</evidence>
<dbReference type="InterPro" id="IPR050390">
    <property type="entry name" value="C5-Methyltransferase"/>
</dbReference>
<evidence type="ECO:0000256" key="8">
    <source>
        <dbReference type="ARBA" id="ARBA00022833"/>
    </source>
</evidence>
<keyword evidence="10" id="KW-0539">Nucleus</keyword>
<feature type="domain" description="BAH" evidence="16">
    <location>
        <begin position="413"/>
        <end position="538"/>
    </location>
</feature>
<keyword evidence="2 13" id="KW-0489">Methyltransferase</keyword>
<dbReference type="GO" id="GO:0048565">
    <property type="term" value="P:digestive tract development"/>
    <property type="evidence" value="ECO:0007669"/>
    <property type="project" value="Ensembl"/>
</dbReference>
<dbReference type="Pfam" id="PF12047">
    <property type="entry name" value="DNMT1-RFD"/>
    <property type="match status" value="1"/>
</dbReference>
<dbReference type="Pfam" id="PF02008">
    <property type="entry name" value="zf-CXXC"/>
    <property type="match status" value="1"/>
</dbReference>
<comment type="catalytic activity">
    <reaction evidence="15">
        <text>a 2'-deoxycytidine in DNA + S-adenosyl-L-methionine = a 5-methyl-2'-deoxycytidine in DNA + S-adenosyl-L-homocysteine + H(+)</text>
        <dbReference type="Rhea" id="RHEA:13681"/>
        <dbReference type="Rhea" id="RHEA-COMP:11369"/>
        <dbReference type="Rhea" id="RHEA-COMP:11370"/>
        <dbReference type="ChEBI" id="CHEBI:15378"/>
        <dbReference type="ChEBI" id="CHEBI:57856"/>
        <dbReference type="ChEBI" id="CHEBI:59789"/>
        <dbReference type="ChEBI" id="CHEBI:85452"/>
        <dbReference type="ChEBI" id="CHEBI:85454"/>
        <dbReference type="EC" id="2.1.1.37"/>
    </reaction>
</comment>
<dbReference type="OMA" id="CKEMAPL"/>
<keyword evidence="9" id="KW-0238">DNA-binding</keyword>
<dbReference type="InParanoid" id="H2YXW1"/>
<keyword evidence="7 12" id="KW-0863">Zinc-finger</keyword>
<dbReference type="GO" id="GO:0007368">
    <property type="term" value="P:determination of left/right symmetry"/>
    <property type="evidence" value="ECO:0007669"/>
    <property type="project" value="Ensembl"/>
</dbReference>
<evidence type="ECO:0000256" key="10">
    <source>
        <dbReference type="ARBA" id="ARBA00023242"/>
    </source>
</evidence>
<dbReference type="GO" id="GO:0060216">
    <property type="term" value="P:definitive hemopoiesis"/>
    <property type="evidence" value="ECO:0007669"/>
    <property type="project" value="Ensembl"/>
</dbReference>
<proteinExistence type="inferred from homology"/>
<dbReference type="Pfam" id="PF01426">
    <property type="entry name" value="BAH"/>
    <property type="match status" value="2"/>
</dbReference>
<dbReference type="GO" id="GO:0008270">
    <property type="term" value="F:zinc ion binding"/>
    <property type="evidence" value="ECO:0007669"/>
    <property type="project" value="UniProtKB-KW"/>
</dbReference>
<evidence type="ECO:0000256" key="5">
    <source>
        <dbReference type="ARBA" id="ARBA00022723"/>
    </source>
</evidence>
<dbReference type="InterPro" id="IPR018117">
    <property type="entry name" value="C5_DNA_meth_AS"/>
</dbReference>
<evidence type="ECO:0000256" key="3">
    <source>
        <dbReference type="ARBA" id="ARBA00022679"/>
    </source>
</evidence>
<feature type="active site" evidence="11 13">
    <location>
        <position position="893"/>
    </location>
</feature>
<dbReference type="Pfam" id="PF00145">
    <property type="entry name" value="DNA_methylase"/>
    <property type="match status" value="1"/>
</dbReference>
<dbReference type="GO" id="GO:0006346">
    <property type="term" value="P:DNA methylation-dependent constitutive heterochromatin formation"/>
    <property type="evidence" value="ECO:0007669"/>
    <property type="project" value="InterPro"/>
</dbReference>
<dbReference type="InterPro" id="IPR031303">
    <property type="entry name" value="C5_meth_CS"/>
</dbReference>
<dbReference type="eggNOG" id="ENOG502QPKK">
    <property type="taxonomic scope" value="Eukaryota"/>
</dbReference>
<keyword evidence="3 13" id="KW-0808">Transferase</keyword>
<evidence type="ECO:0000256" key="4">
    <source>
        <dbReference type="ARBA" id="ARBA00022691"/>
    </source>
</evidence>
<dbReference type="Gene3D" id="3.40.50.150">
    <property type="entry name" value="Vaccinia Virus protein VP39"/>
    <property type="match status" value="1"/>
</dbReference>
<dbReference type="SUPFAM" id="SSF53335">
    <property type="entry name" value="S-adenosyl-L-methionine-dependent methyltransferases"/>
    <property type="match status" value="1"/>
</dbReference>
<dbReference type="PROSITE" id="PS51038">
    <property type="entry name" value="BAH"/>
    <property type="match status" value="2"/>
</dbReference>
<dbReference type="PRINTS" id="PR00105">
    <property type="entry name" value="C5METTRFRASE"/>
</dbReference>
<accession>H2YXW1</accession>
<evidence type="ECO:0000313" key="19">
    <source>
        <dbReference type="Proteomes" id="UP000007875"/>
    </source>
</evidence>
<keyword evidence="4 13" id="KW-0949">S-adenosyl-L-methionine</keyword>
<dbReference type="Gene3D" id="1.10.10.2230">
    <property type="match status" value="1"/>
</dbReference>
<name>H2YXW1_CIOSA</name>
<feature type="domain" description="BAH" evidence="16">
    <location>
        <begin position="630"/>
        <end position="751"/>
    </location>
</feature>
<dbReference type="STRING" id="51511.ENSCSAVP00000010172"/>
<dbReference type="InterPro" id="IPR043151">
    <property type="entry name" value="BAH_sf"/>
</dbReference>
<dbReference type="GO" id="GO:0044027">
    <property type="term" value="P:negative regulation of gene expression via chromosomal CpG island methylation"/>
    <property type="evidence" value="ECO:0007669"/>
    <property type="project" value="Ensembl"/>
</dbReference>
<dbReference type="FunFam" id="3.90.120.10:FF:000001">
    <property type="entry name" value="DNA (cytosine-5)-methyltransferase"/>
    <property type="match status" value="1"/>
</dbReference>
<reference evidence="18" key="2">
    <citation type="submission" date="2025-08" db="UniProtKB">
        <authorList>
            <consortium name="Ensembl"/>
        </authorList>
    </citation>
    <scope>IDENTIFICATION</scope>
</reference>
<dbReference type="GO" id="GO:0051718">
    <property type="term" value="F:DNA (cytosine-5-)-methyltransferase activity, acting on CpG substrates"/>
    <property type="evidence" value="ECO:0007669"/>
    <property type="project" value="Ensembl"/>
</dbReference>
<evidence type="ECO:0000259" key="17">
    <source>
        <dbReference type="PROSITE" id="PS51058"/>
    </source>
</evidence>
<dbReference type="InterPro" id="IPR002857">
    <property type="entry name" value="Znf_CXXC"/>
</dbReference>
<evidence type="ECO:0000256" key="2">
    <source>
        <dbReference type="ARBA" id="ARBA00022603"/>
    </source>
</evidence>
<feature type="domain" description="CXXC-type" evidence="17">
    <location>
        <begin position="306"/>
        <end position="352"/>
    </location>
</feature>
<protein>
    <recommendedName>
        <fullName evidence="15">Cytosine-specific methyltransferase</fullName>
        <ecNumber evidence="15">2.1.1.37</ecNumber>
    </recommendedName>
</protein>
<dbReference type="InterPro" id="IPR022702">
    <property type="entry name" value="Cytosine_MeTrfase1_RFD"/>
</dbReference>
<reference evidence="19" key="1">
    <citation type="submission" date="2003-08" db="EMBL/GenBank/DDBJ databases">
        <authorList>
            <person name="Birren B."/>
            <person name="Nusbaum C."/>
            <person name="Abebe A."/>
            <person name="Abouelleil A."/>
            <person name="Adekoya E."/>
            <person name="Ait-zahra M."/>
            <person name="Allen N."/>
            <person name="Allen T."/>
            <person name="An P."/>
            <person name="Anderson M."/>
            <person name="Anderson S."/>
            <person name="Arachchi H."/>
            <person name="Armbruster J."/>
            <person name="Bachantsang P."/>
            <person name="Baldwin J."/>
            <person name="Barry A."/>
            <person name="Bayul T."/>
            <person name="Blitshsteyn B."/>
            <person name="Bloom T."/>
            <person name="Blye J."/>
            <person name="Boguslavskiy L."/>
            <person name="Borowsky M."/>
            <person name="Boukhgalter B."/>
            <person name="Brunache A."/>
            <person name="Butler J."/>
            <person name="Calixte N."/>
            <person name="Calvo S."/>
            <person name="Camarata J."/>
            <person name="Campo K."/>
            <person name="Chang J."/>
            <person name="Cheshatsang Y."/>
            <person name="Citroen M."/>
            <person name="Collymore A."/>
            <person name="Considine T."/>
            <person name="Cook A."/>
            <person name="Cooke P."/>
            <person name="Corum B."/>
            <person name="Cuomo C."/>
            <person name="David R."/>
            <person name="Dawoe T."/>
            <person name="Degray S."/>
            <person name="Dodge S."/>
            <person name="Dooley K."/>
            <person name="Dorje P."/>
            <person name="Dorjee K."/>
            <person name="Dorris L."/>
            <person name="Duffey N."/>
            <person name="Dupes A."/>
            <person name="Elkins T."/>
            <person name="Engels R."/>
            <person name="Erickson J."/>
            <person name="Farina A."/>
            <person name="Faro S."/>
            <person name="Ferreira P."/>
            <person name="Fischer H."/>
            <person name="Fitzgerald M."/>
            <person name="Foley K."/>
            <person name="Gage D."/>
            <person name="Galagan J."/>
            <person name="Gearin G."/>
            <person name="Gnerre S."/>
            <person name="Gnirke A."/>
            <person name="Goyette A."/>
            <person name="Graham J."/>
            <person name="Grandbois E."/>
            <person name="Gyaltsen K."/>
            <person name="Hafez N."/>
            <person name="Hagopian D."/>
            <person name="Hagos B."/>
            <person name="Hall J."/>
            <person name="Hatcher B."/>
            <person name="Heller A."/>
            <person name="Higgins H."/>
            <person name="Honan T."/>
            <person name="Horn A."/>
            <person name="Houde N."/>
            <person name="Hughes L."/>
            <person name="Hulme W."/>
            <person name="Husby E."/>
            <person name="Iliev I."/>
            <person name="Jaffe D."/>
            <person name="Jones C."/>
            <person name="Kamal M."/>
            <person name="Kamat A."/>
            <person name="Kamvysselis M."/>
            <person name="Karlsson E."/>
            <person name="Kells C."/>
            <person name="Kieu A."/>
            <person name="Kisner P."/>
            <person name="Kodira C."/>
            <person name="Kulbokas E."/>
            <person name="Labutti K."/>
            <person name="Lama D."/>
            <person name="Landers T."/>
            <person name="Leger J."/>
            <person name="Levine S."/>
            <person name="Lewis D."/>
            <person name="Lewis T."/>
            <person name="Lindblad-toh K."/>
            <person name="Liu X."/>
            <person name="Lokyitsang T."/>
            <person name="Lokyitsang Y."/>
            <person name="Lucien O."/>
            <person name="Lui A."/>
            <person name="Ma L.J."/>
            <person name="Mabbitt R."/>
            <person name="Macdonald J."/>
            <person name="Maclean C."/>
            <person name="Major J."/>
            <person name="Manning J."/>
            <person name="Marabella R."/>
            <person name="Maru K."/>
            <person name="Matthews C."/>
            <person name="Mauceli E."/>
            <person name="Mccarthy M."/>
            <person name="Mcdonough S."/>
            <person name="Mcghee T."/>
            <person name="Meldrim J."/>
            <person name="Meneus L."/>
            <person name="Mesirov J."/>
            <person name="Mihalev A."/>
            <person name="Mihova T."/>
            <person name="Mikkelsen T."/>
            <person name="Mlenga V."/>
            <person name="Moru K."/>
            <person name="Mozes J."/>
            <person name="Mulrain L."/>
            <person name="Munson G."/>
            <person name="Naylor J."/>
            <person name="Newes C."/>
            <person name="Nguyen C."/>
            <person name="Nguyen N."/>
            <person name="Nguyen T."/>
            <person name="Nicol R."/>
            <person name="Nielsen C."/>
            <person name="Nizzari M."/>
            <person name="Norbu C."/>
            <person name="Norbu N."/>
            <person name="O'donnell P."/>
            <person name="Okoawo O."/>
            <person name="O'leary S."/>
            <person name="Omotosho B."/>
            <person name="O'neill K."/>
            <person name="Osman S."/>
            <person name="Parker S."/>
            <person name="Perrin D."/>
            <person name="Phunkhang P."/>
            <person name="Piqani B."/>
            <person name="Purcell S."/>
            <person name="Rachupka T."/>
            <person name="Ramasamy U."/>
            <person name="Rameau R."/>
            <person name="Ray V."/>
            <person name="Raymond C."/>
            <person name="Retta R."/>
            <person name="Richardson S."/>
            <person name="Rise C."/>
            <person name="Rodriguez J."/>
            <person name="Rogers J."/>
            <person name="Rogov P."/>
            <person name="Rutman M."/>
            <person name="Schupbach R."/>
            <person name="Seaman C."/>
            <person name="Settipalli S."/>
            <person name="Sharpe T."/>
            <person name="Sheridan J."/>
            <person name="Sherpa N."/>
            <person name="Shi J."/>
            <person name="Smirnov S."/>
            <person name="Smith C."/>
            <person name="Sougnez C."/>
            <person name="Spencer B."/>
            <person name="Stalker J."/>
            <person name="Stange-thomann N."/>
            <person name="Stavropoulos S."/>
            <person name="Stetson K."/>
            <person name="Stone C."/>
            <person name="Stone S."/>
            <person name="Stubbs M."/>
            <person name="Talamas J."/>
            <person name="Tchuinga P."/>
            <person name="Tenzing P."/>
            <person name="Tesfaye S."/>
            <person name="Theodore J."/>
            <person name="Thoulutsang Y."/>
            <person name="Topham K."/>
            <person name="Towey S."/>
            <person name="Tsamla T."/>
            <person name="Tsomo N."/>
            <person name="Vallee D."/>
            <person name="Vassiliev H."/>
            <person name="Venkataraman V."/>
            <person name="Vinson J."/>
            <person name="Vo A."/>
            <person name="Wade C."/>
            <person name="Wang S."/>
            <person name="Wangchuk T."/>
            <person name="Wangdi T."/>
            <person name="Whittaker C."/>
            <person name="Wilkinson J."/>
            <person name="Wu Y."/>
            <person name="Wyman D."/>
            <person name="Yadav S."/>
            <person name="Yang S."/>
            <person name="Yang X."/>
            <person name="Yeager S."/>
            <person name="Yee E."/>
            <person name="Young G."/>
            <person name="Zainoun J."/>
            <person name="Zembeck L."/>
            <person name="Zimmer A."/>
            <person name="Zody M."/>
            <person name="Lander E."/>
        </authorList>
    </citation>
    <scope>NUCLEOTIDE SEQUENCE [LARGE SCALE GENOMIC DNA]</scope>
</reference>
<dbReference type="FunCoup" id="H2YXW1">
    <property type="interactions" value="73"/>
</dbReference>
<evidence type="ECO:0000256" key="13">
    <source>
        <dbReference type="PROSITE-ProRule" id="PRU01016"/>
    </source>
</evidence>
<dbReference type="FunFam" id="3.40.50.150:FF:000036">
    <property type="entry name" value="DNA (cytosine-5)-methyltransferase"/>
    <property type="match status" value="1"/>
</dbReference>
<dbReference type="PROSITE" id="PS51058">
    <property type="entry name" value="ZF_CXXC"/>
    <property type="match status" value="1"/>
</dbReference>
<comment type="subcellular location">
    <subcellularLocation>
        <location evidence="1">Nucleus</location>
    </subcellularLocation>
</comment>
<dbReference type="PIRSF" id="PIRSF037404">
    <property type="entry name" value="DNMT1"/>
    <property type="match status" value="1"/>
</dbReference>
<dbReference type="GO" id="GO:0005634">
    <property type="term" value="C:nucleus"/>
    <property type="evidence" value="ECO:0007669"/>
    <property type="project" value="UniProtKB-SubCell"/>
</dbReference>
<comment type="similarity">
    <text evidence="13 14">Belongs to the class I-like SAM-binding methyltransferase superfamily. C5-methyltransferase family.</text>
</comment>
<reference evidence="18" key="3">
    <citation type="submission" date="2025-09" db="UniProtKB">
        <authorList>
            <consortium name="Ensembl"/>
        </authorList>
    </citation>
    <scope>IDENTIFICATION</scope>
</reference>
<dbReference type="GO" id="GO:0051216">
    <property type="term" value="P:cartilage development"/>
    <property type="evidence" value="ECO:0007669"/>
    <property type="project" value="Ensembl"/>
</dbReference>
<dbReference type="CDD" id="cd04760">
    <property type="entry name" value="BAH_Dnmt1_I"/>
    <property type="match status" value="1"/>
</dbReference>
<evidence type="ECO:0000256" key="9">
    <source>
        <dbReference type="ARBA" id="ARBA00023125"/>
    </source>
</evidence>
<organism evidence="18 19">
    <name type="scientific">Ciona savignyi</name>
    <name type="common">Pacific transparent sea squirt</name>
    <dbReference type="NCBI Taxonomy" id="51511"/>
    <lineage>
        <taxon>Eukaryota</taxon>
        <taxon>Metazoa</taxon>
        <taxon>Chordata</taxon>
        <taxon>Tunicata</taxon>
        <taxon>Ascidiacea</taxon>
        <taxon>Phlebobranchia</taxon>
        <taxon>Cionidae</taxon>
        <taxon>Ciona</taxon>
    </lineage>
</organism>
<sequence length="1261" mass="142365">QDEKRVKLATDASDKENEIPKVEATKPKVSTKCRECRQVLNDVELFEGDQAGAEEEFIVLTHESLSLFVGNEETGRPQHKITDFTVYDKSTHICSFDAGLIEKNVELYFSGLVKPIYDEDPSTDTGVPGKRLGPINEWWTAGGFDGGERALVGFSTGFADYYLMEPSLSYSPQWSSIQEKIYMSKNVIEFLSETPDADYEDLVNRIQTSVPPPTLGIAKFTEDSLLRHAQFVVEQVESYDNARSEEEDSLLGTPCMRDLIHLAGVTLGKRRVQRRTASSTKATTTRLVAEVMEKFFGGTVDATTGNKIRRRRCGVCESCLKPDCGKCTSCLDMVKYGGSGRSKQTCVERRCPNLGINLEEDTDLEEEKESKVVSPVKSLKIIKNLKVSTKWVDESFYESKKRVFYSAVEIGGNVINSGDCVAVTNNDPAAAPYCGKLMYMWEEGGKKMMHIDWFMRASDSILQETAQPDELLLVDECEDLTLECISNKIDVYHREPHKEWFYIGGVQDNRQLPTTDGVSSFYYQKWYYPENARFLDPPVIEPSDDPDFCPCCVRLAEISRKEHPVGKNEIKKEEGKIFYEFACKNDVEYGIGDSVYLPVEAFSFKTKPSKQKKHALPKSLDEIDEDEYPEYYRKSGYVKGSNQEVAEPFRIARITSIYGNKREEISLVVTKFYRPENTHKPLKSTYFCDLNMLYWTDEEVTVDFKLVQGKCRVECEFDLNVSPAEYSKKGANRFYFVEAYNAKEEAFYDAPVRSRRAGVQKLINEAKGIKPKLTKLTKVTKVTKATKEESKLVSDDEVDKNAFRKLHTLDVFSGCGGLSEGFHQAGIAEPAYAIELWEPAAQAYRLNNPGASVFTEDCNVLLEMVMNGKERSECGQRLPQKGDVELLCGGPPCQGFSGMNRFNSREYSRFKNSLVVSYLSYCDYYRPRFFLLENVRNFVSFKNCMVLKLSLAALLRMGYQCTFGILQAGNYGVSQTRRRAIILAAAPGEKLPFYPEPLHTFSTRGGSLSAQVGDVKYTNNIKWTPSAPLRTITVRDAMSDLPKIPNGHSKAEMAYRGESQSHFQRMIRGRDFQGVLRDHICKDMSALVAARMELIPLLPGSDWRGPTEGTNRISLSDGSMTKVLRYDYHDKKQGKSSTGANRGVCSCAEGKQCDPMDRQFNTLVPWCLPHTGNRHNNWAGLYGRLGWDGYFSTTVTNPEPMGKQGRVLHPEQHRVVSVRECARSQGFPDSYRFFGTIMDKHREVGNAVPPPMSKAIGLEIR</sequence>
<dbReference type="PROSITE" id="PS51679">
    <property type="entry name" value="SAM_MT_C5"/>
    <property type="match status" value="1"/>
</dbReference>
<keyword evidence="6" id="KW-0677">Repeat</keyword>
<dbReference type="AlphaFoldDB" id="H2YXW1"/>
<dbReference type="PANTHER" id="PTHR10629">
    <property type="entry name" value="CYTOSINE-SPECIFIC METHYLTRANSFERASE"/>
    <property type="match status" value="1"/>
</dbReference>
<dbReference type="Ensembl" id="ENSCSAVT00000010296.1">
    <property type="protein sequence ID" value="ENSCSAVP00000010172.1"/>
    <property type="gene ID" value="ENSCSAVG00000006002.1"/>
</dbReference>
<dbReference type="InterPro" id="IPR001025">
    <property type="entry name" value="BAH_dom"/>
</dbReference>
<evidence type="ECO:0000259" key="16">
    <source>
        <dbReference type="PROSITE" id="PS51038"/>
    </source>
</evidence>